<proteinExistence type="predicted"/>
<feature type="non-terminal residue" evidence="1">
    <location>
        <position position="137"/>
    </location>
</feature>
<accession>A0A026WTS6</accession>
<evidence type="ECO:0000313" key="2">
    <source>
        <dbReference type="Proteomes" id="UP000053097"/>
    </source>
</evidence>
<dbReference type="Proteomes" id="UP000053097">
    <property type="component" value="Unassembled WGS sequence"/>
</dbReference>
<dbReference type="OrthoDB" id="7606762at2759"/>
<name>A0A026WTS6_OOCBI</name>
<protein>
    <submittedName>
        <fullName evidence="1">Uncharacterized protein</fullName>
    </submittedName>
</protein>
<dbReference type="EMBL" id="KK107109">
    <property type="protein sequence ID" value="EZA59061.1"/>
    <property type="molecule type" value="Genomic_DNA"/>
</dbReference>
<gene>
    <name evidence="1" type="ORF">X777_15702</name>
</gene>
<reference evidence="1 2" key="1">
    <citation type="journal article" date="2014" name="Curr. Biol.">
        <title>The genome of the clonal raider ant Cerapachys biroi.</title>
        <authorList>
            <person name="Oxley P.R."/>
            <person name="Ji L."/>
            <person name="Fetter-Pruneda I."/>
            <person name="McKenzie S.K."/>
            <person name="Li C."/>
            <person name="Hu H."/>
            <person name="Zhang G."/>
            <person name="Kronauer D.J."/>
        </authorList>
    </citation>
    <scope>NUCLEOTIDE SEQUENCE [LARGE SCALE GENOMIC DNA]</scope>
</reference>
<sequence length="137" mass="15546">MQTMEDEEDDDEEFFSNLKKKIDQNRKLKSYLAKKRRGAFSEEDENLIKRFKRSVNESKAVCVTPQKMQPQSVASNDETVTTNTPQITLAVSPNNIDTNFGSDTNQNVTSMTERSNPLMTTEAVTSFVQTVVEIEQS</sequence>
<dbReference type="AlphaFoldDB" id="A0A026WTS6"/>
<evidence type="ECO:0000313" key="1">
    <source>
        <dbReference type="EMBL" id="EZA59061.1"/>
    </source>
</evidence>
<keyword evidence="2" id="KW-1185">Reference proteome</keyword>
<organism evidence="1 2">
    <name type="scientific">Ooceraea biroi</name>
    <name type="common">Clonal raider ant</name>
    <name type="synonym">Cerapachys biroi</name>
    <dbReference type="NCBI Taxonomy" id="2015173"/>
    <lineage>
        <taxon>Eukaryota</taxon>
        <taxon>Metazoa</taxon>
        <taxon>Ecdysozoa</taxon>
        <taxon>Arthropoda</taxon>
        <taxon>Hexapoda</taxon>
        <taxon>Insecta</taxon>
        <taxon>Pterygota</taxon>
        <taxon>Neoptera</taxon>
        <taxon>Endopterygota</taxon>
        <taxon>Hymenoptera</taxon>
        <taxon>Apocrita</taxon>
        <taxon>Aculeata</taxon>
        <taxon>Formicoidea</taxon>
        <taxon>Formicidae</taxon>
        <taxon>Dorylinae</taxon>
        <taxon>Ooceraea</taxon>
    </lineage>
</organism>